<feature type="compositionally biased region" description="Low complexity" evidence="1">
    <location>
        <begin position="40"/>
        <end position="53"/>
    </location>
</feature>
<evidence type="ECO:0000259" key="2">
    <source>
        <dbReference type="Pfam" id="PF12937"/>
    </source>
</evidence>
<sequence>MPSAVVVRRVRSRSQSPPGEFDSARRTRPRLEDERGRGGKASARARSQSPSPAGGSGSGARRKRARVVEEGRGRGVGMEGMASAVPDDMLLEVFKRLSPMADIVRAAAVCRRWRLLVSGAGGLPAPPQYFGFFRNYAPSPLPPFVPTAGVGLSLDLGVLSVSPACGALLVDCRGRRLLLRELGAGSARELKLLVCDPLRKTSVSLPSRFVAGHKVACCALLPDAGAAFRVAVVLFGAAPAHFDILVYSSASSAWEAATGALKKSMNPHQGPTVVIGDVVYKLQSEEHKYIMAVDASKMTLSAVPLPNTGMLLYAGNHWIGKTQDGRLCFFALQEQLVLAKWVLESPGQWVEQPAVDLRVLMNPATVGDLSQIKLSAKISDQLRGCKLVSFGGFCEGTGALFFVMADWVVALDLATWRFERMWRNTDESRPLGDIFPVEMMVWPPARSGDLSEKE</sequence>
<reference evidence="4" key="1">
    <citation type="submission" date="2015-04" db="UniProtKB">
        <authorList>
            <consortium name="EnsemblPlants"/>
        </authorList>
    </citation>
    <scope>IDENTIFICATION</scope>
</reference>
<dbReference type="PANTHER" id="PTHR33207">
    <property type="entry name" value="F-BOX DOMAIN CONTAINING PROTEIN-RELATED"/>
    <property type="match status" value="1"/>
</dbReference>
<dbReference type="Pfam" id="PF23635">
    <property type="entry name" value="Beta-prop_AT5G49610-like"/>
    <property type="match status" value="1"/>
</dbReference>
<dbReference type="HOGENOM" id="CLU_042347_0_0_1"/>
<evidence type="ECO:0000313" key="4">
    <source>
        <dbReference type="EnsemblPlants" id="OPUNC03G29890.1"/>
    </source>
</evidence>
<feature type="domain" description="F-box protein AT5G49610-like beta-propeller" evidence="3">
    <location>
        <begin position="170"/>
        <end position="444"/>
    </location>
</feature>
<dbReference type="Proteomes" id="UP000026962">
    <property type="component" value="Chromosome 3"/>
</dbReference>
<dbReference type="InterPro" id="IPR056594">
    <property type="entry name" value="AT5G49610-like_b-prop"/>
</dbReference>
<dbReference type="EnsemblPlants" id="OPUNC03G29890.1">
    <property type="protein sequence ID" value="OPUNC03G29890.1"/>
    <property type="gene ID" value="OPUNC03G29890"/>
</dbReference>
<feature type="domain" description="F-box" evidence="2">
    <location>
        <begin position="84"/>
        <end position="118"/>
    </location>
</feature>
<dbReference type="eggNOG" id="ENOG502R5KY">
    <property type="taxonomic scope" value="Eukaryota"/>
</dbReference>
<evidence type="ECO:0000256" key="1">
    <source>
        <dbReference type="SAM" id="MobiDB-lite"/>
    </source>
</evidence>
<protein>
    <submittedName>
        <fullName evidence="4">Uncharacterized protein</fullName>
    </submittedName>
</protein>
<dbReference type="Gramene" id="OPUNC03G29890.1">
    <property type="protein sequence ID" value="OPUNC03G29890.1"/>
    <property type="gene ID" value="OPUNC03G29890"/>
</dbReference>
<dbReference type="InterPro" id="IPR036047">
    <property type="entry name" value="F-box-like_dom_sf"/>
</dbReference>
<dbReference type="InterPro" id="IPR001810">
    <property type="entry name" value="F-box_dom"/>
</dbReference>
<organism evidence="4">
    <name type="scientific">Oryza punctata</name>
    <name type="common">Red rice</name>
    <dbReference type="NCBI Taxonomy" id="4537"/>
    <lineage>
        <taxon>Eukaryota</taxon>
        <taxon>Viridiplantae</taxon>
        <taxon>Streptophyta</taxon>
        <taxon>Embryophyta</taxon>
        <taxon>Tracheophyta</taxon>
        <taxon>Spermatophyta</taxon>
        <taxon>Magnoliopsida</taxon>
        <taxon>Liliopsida</taxon>
        <taxon>Poales</taxon>
        <taxon>Poaceae</taxon>
        <taxon>BOP clade</taxon>
        <taxon>Oryzoideae</taxon>
        <taxon>Oryzeae</taxon>
        <taxon>Oryzinae</taxon>
        <taxon>Oryza</taxon>
    </lineage>
</organism>
<dbReference type="Gene3D" id="1.20.1280.50">
    <property type="match status" value="1"/>
</dbReference>
<dbReference type="OMA" id="CEMLQWP"/>
<keyword evidence="5" id="KW-1185">Reference proteome</keyword>
<evidence type="ECO:0000259" key="3">
    <source>
        <dbReference type="Pfam" id="PF23635"/>
    </source>
</evidence>
<dbReference type="STRING" id="4537.A0A0E0KII4"/>
<feature type="compositionally biased region" description="Basic and acidic residues" evidence="1">
    <location>
        <begin position="22"/>
        <end position="37"/>
    </location>
</feature>
<dbReference type="Pfam" id="PF12937">
    <property type="entry name" value="F-box-like"/>
    <property type="match status" value="1"/>
</dbReference>
<name>A0A0E0KII4_ORYPU</name>
<evidence type="ECO:0000313" key="5">
    <source>
        <dbReference type="Proteomes" id="UP000026962"/>
    </source>
</evidence>
<feature type="region of interest" description="Disordered" evidence="1">
    <location>
        <begin position="1"/>
        <end position="80"/>
    </location>
</feature>
<dbReference type="AlphaFoldDB" id="A0A0E0KII4"/>
<accession>A0A0E0KII4</accession>
<dbReference type="SUPFAM" id="SSF81383">
    <property type="entry name" value="F-box domain"/>
    <property type="match status" value="1"/>
</dbReference>
<proteinExistence type="predicted"/>
<reference evidence="4" key="2">
    <citation type="submission" date="2018-05" db="EMBL/GenBank/DDBJ databases">
        <title>OpunRS2 (Oryza punctata Reference Sequence Version 2).</title>
        <authorList>
            <person name="Zhang J."/>
            <person name="Kudrna D."/>
            <person name="Lee S."/>
            <person name="Talag J."/>
            <person name="Welchert J."/>
            <person name="Wing R.A."/>
        </authorList>
    </citation>
    <scope>NUCLEOTIDE SEQUENCE [LARGE SCALE GENOMIC DNA]</scope>
</reference>